<dbReference type="AlphaFoldDB" id="A0AA38C8Z1"/>
<dbReference type="Proteomes" id="UP000824469">
    <property type="component" value="Unassembled WGS sequence"/>
</dbReference>
<organism evidence="2 3">
    <name type="scientific">Taxus chinensis</name>
    <name type="common">Chinese yew</name>
    <name type="synonym">Taxus wallichiana var. chinensis</name>
    <dbReference type="NCBI Taxonomy" id="29808"/>
    <lineage>
        <taxon>Eukaryota</taxon>
        <taxon>Viridiplantae</taxon>
        <taxon>Streptophyta</taxon>
        <taxon>Embryophyta</taxon>
        <taxon>Tracheophyta</taxon>
        <taxon>Spermatophyta</taxon>
        <taxon>Pinopsida</taxon>
        <taxon>Pinidae</taxon>
        <taxon>Conifers II</taxon>
        <taxon>Cupressales</taxon>
        <taxon>Taxaceae</taxon>
        <taxon>Taxus</taxon>
    </lineage>
</organism>
<comment type="caution">
    <text evidence="2">The sequence shown here is derived from an EMBL/GenBank/DDBJ whole genome shotgun (WGS) entry which is preliminary data.</text>
</comment>
<name>A0AA38C8Z1_TAXCH</name>
<feature type="compositionally biased region" description="Basic and acidic residues" evidence="1">
    <location>
        <begin position="95"/>
        <end position="105"/>
    </location>
</feature>
<feature type="non-terminal residue" evidence="2">
    <location>
        <position position="128"/>
    </location>
</feature>
<feature type="region of interest" description="Disordered" evidence="1">
    <location>
        <begin position="81"/>
        <end position="128"/>
    </location>
</feature>
<evidence type="ECO:0000313" key="2">
    <source>
        <dbReference type="EMBL" id="KAH9295430.1"/>
    </source>
</evidence>
<dbReference type="EMBL" id="JAHRHJ020000011">
    <property type="protein sequence ID" value="KAH9295430.1"/>
    <property type="molecule type" value="Genomic_DNA"/>
</dbReference>
<keyword evidence="3" id="KW-1185">Reference proteome</keyword>
<protein>
    <submittedName>
        <fullName evidence="2">Uncharacterized protein</fullName>
    </submittedName>
</protein>
<sequence length="128" mass="14275">MMSNGWISMPRFNTTYPAACRNTQSLQRFTSTYATACRNTGSLRSFTTTYPTACEGSFQRNYTRIFSKGITEYSEINENLEEEAAKQVDNNTNDRSTKETRDRTGKGPSSPGANIGSDPGHNKKKVPK</sequence>
<proteinExistence type="predicted"/>
<gene>
    <name evidence="2" type="ORF">KI387_039018</name>
</gene>
<accession>A0AA38C8Z1</accession>
<evidence type="ECO:0000313" key="3">
    <source>
        <dbReference type="Proteomes" id="UP000824469"/>
    </source>
</evidence>
<reference evidence="2 3" key="1">
    <citation type="journal article" date="2021" name="Nat. Plants">
        <title>The Taxus genome provides insights into paclitaxel biosynthesis.</title>
        <authorList>
            <person name="Xiong X."/>
            <person name="Gou J."/>
            <person name="Liao Q."/>
            <person name="Li Y."/>
            <person name="Zhou Q."/>
            <person name="Bi G."/>
            <person name="Li C."/>
            <person name="Du R."/>
            <person name="Wang X."/>
            <person name="Sun T."/>
            <person name="Guo L."/>
            <person name="Liang H."/>
            <person name="Lu P."/>
            <person name="Wu Y."/>
            <person name="Zhang Z."/>
            <person name="Ro D.K."/>
            <person name="Shang Y."/>
            <person name="Huang S."/>
            <person name="Yan J."/>
        </authorList>
    </citation>
    <scope>NUCLEOTIDE SEQUENCE [LARGE SCALE GENOMIC DNA]</scope>
    <source>
        <strain evidence="2">Ta-2019</strain>
    </source>
</reference>
<evidence type="ECO:0000256" key="1">
    <source>
        <dbReference type="SAM" id="MobiDB-lite"/>
    </source>
</evidence>